<sequence length="531" mass="58894">MNIFRKNFRNQLSNRIQKASLSIIAATLTTTPFLSTLEAIAAPLTPQTIAQVPQDWQTGVQLLRLLDNSGNLSSIGILFDIANKPSTTYANAVYQLYVRRSGEWREVYTNSGARLLSKNSGRQIAPVEVIPLNLLSEKISLDDIYNGDLKAITSVRYDLPNGVKDSRFEIEEIRTFSSITTTRLSEINTGKVTSITTASSNSSNNSYNNSGNGSGLSDRDLGISSSQSTNTQSSQTTIVQTTNVQTDSSVKPLKPIIVSRKERGDEDDDYEGDDRKDRDRDEKQPEGVEMSKKNPHRGHFSLAVLQNPASTSQVIARLSLRSKRPKGFLEERFLGDYRFTINQRATFIRGLNPGDRLVVRLFDVNNRPLGYSEVQLLKDFSAISLILPSDPSAYGTLRTISGIDSQRVGIIDRNTKVYDYFTQIQTTSILTESVARFLTTSQGVPIGLFNVAGLPQATNNCTYTNAFAKGERSLIERTISVFTRDMPPVMQVLPGQLSPLIPIENSQSTIDVVRKILDFKDLRPNGIPSFF</sequence>
<name>A0A9X4MA59_9CYAN</name>
<dbReference type="RefSeq" id="WP_009627410.1">
    <property type="nucleotide sequence ID" value="NZ_VBTY01000092.1"/>
</dbReference>
<organism evidence="2 3">
    <name type="scientific">Pseudanabaena catenata USMAC16</name>
    <dbReference type="NCBI Taxonomy" id="1855837"/>
    <lineage>
        <taxon>Bacteria</taxon>
        <taxon>Bacillati</taxon>
        <taxon>Cyanobacteriota</taxon>
        <taxon>Cyanophyceae</taxon>
        <taxon>Pseudanabaenales</taxon>
        <taxon>Pseudanabaenaceae</taxon>
        <taxon>Pseudanabaena</taxon>
    </lineage>
</organism>
<feature type="compositionally biased region" description="Low complexity" evidence="1">
    <location>
        <begin position="199"/>
        <end position="211"/>
    </location>
</feature>
<feature type="compositionally biased region" description="Low complexity" evidence="1">
    <location>
        <begin position="223"/>
        <end position="246"/>
    </location>
</feature>
<keyword evidence="3" id="KW-1185">Reference proteome</keyword>
<dbReference type="AlphaFoldDB" id="A0A9X4MA59"/>
<accession>A0A9X4MA59</accession>
<dbReference type="EMBL" id="VBTY01000092">
    <property type="protein sequence ID" value="MDG3495292.1"/>
    <property type="molecule type" value="Genomic_DNA"/>
</dbReference>
<gene>
    <name evidence="2" type="ORF">FEV09_12050</name>
</gene>
<proteinExistence type="predicted"/>
<feature type="compositionally biased region" description="Basic and acidic residues" evidence="1">
    <location>
        <begin position="273"/>
        <end position="292"/>
    </location>
</feature>
<comment type="caution">
    <text evidence="2">The sequence shown here is derived from an EMBL/GenBank/DDBJ whole genome shotgun (WGS) entry which is preliminary data.</text>
</comment>
<evidence type="ECO:0000313" key="2">
    <source>
        <dbReference type="EMBL" id="MDG3495292.1"/>
    </source>
</evidence>
<evidence type="ECO:0000313" key="3">
    <source>
        <dbReference type="Proteomes" id="UP001152872"/>
    </source>
</evidence>
<reference evidence="2" key="1">
    <citation type="submission" date="2019-05" db="EMBL/GenBank/DDBJ databases">
        <title>Whole genome sequencing of Pseudanabaena catenata USMAC16.</title>
        <authorList>
            <person name="Khan Z."/>
            <person name="Omar W.M."/>
            <person name="Convey P."/>
            <person name="Merican F."/>
            <person name="Najimudin N."/>
        </authorList>
    </citation>
    <scope>NUCLEOTIDE SEQUENCE</scope>
    <source>
        <strain evidence="2">USMAC16</strain>
    </source>
</reference>
<dbReference type="Proteomes" id="UP001152872">
    <property type="component" value="Unassembled WGS sequence"/>
</dbReference>
<evidence type="ECO:0000256" key="1">
    <source>
        <dbReference type="SAM" id="MobiDB-lite"/>
    </source>
</evidence>
<protein>
    <submittedName>
        <fullName evidence="2">Uncharacterized protein</fullName>
    </submittedName>
</protein>
<feature type="region of interest" description="Disordered" evidence="1">
    <location>
        <begin position="195"/>
        <end position="297"/>
    </location>
</feature>